<organism evidence="1 2">
    <name type="scientific">Streptomyces albogriseolus</name>
    <dbReference type="NCBI Taxonomy" id="1887"/>
    <lineage>
        <taxon>Bacteria</taxon>
        <taxon>Bacillati</taxon>
        <taxon>Actinomycetota</taxon>
        <taxon>Actinomycetes</taxon>
        <taxon>Kitasatosporales</taxon>
        <taxon>Streptomycetaceae</taxon>
        <taxon>Streptomyces</taxon>
        <taxon>Streptomyces albogriseolus group</taxon>
    </lineage>
</organism>
<name>A0ACC6UEW3_STRAO</name>
<dbReference type="Proteomes" id="UP001565447">
    <property type="component" value="Unassembled WGS sequence"/>
</dbReference>
<accession>A0ACC6UEW3</accession>
<sequence>MAISPGRLHPQTDLGIWREVDPVPRKFPGSTPDPLSSVGTGQLAVDSVLPSGSDAFGRRMGETVLFFRRTCEARGIRHPDDFLTQYREAAARLGLQNADEPAPKTVEGWIYEGRKPQRVFRPVIVEMLGYSIETLWTEAPDGATPEFVPLTDASLSTSPTGSGVGLDDMKRTGAMAVRRAKDFLLGADRERVGEDTLGLLDDEVQRLVVAYPREPLSVIWDDLLETQEQVFRLLEGGRVRPSQLRDLNVKGAVLSFMVAKGFNDMEVPHQALTMTRVAAACARDAEHAGLIAATEGLKSLIAYWADKPADAYHYASRGAAVAEHQRGTVGLWLLGLQARAAAVLGDEETVRAASQQAADRRERVVHDDLDALGGLFTYAPEKQLYYTVEAETLLGHGGARLAQQAEQAVQGFSDPTAPNWAFGDLAGSQCDLALVRLYGGDLDGAAAAIRPVLDLPASHRNNGIVMSAMRVRHAVMSGPAREAVVARDLRAEIEAFPTSRPALPHR</sequence>
<keyword evidence="2" id="KW-1185">Reference proteome</keyword>
<evidence type="ECO:0000313" key="2">
    <source>
        <dbReference type="Proteomes" id="UP001565447"/>
    </source>
</evidence>
<proteinExistence type="predicted"/>
<gene>
    <name evidence="1" type="ORF">RKD21_000128</name>
</gene>
<dbReference type="EMBL" id="JBGCBD010000001">
    <property type="protein sequence ID" value="MEY9809871.1"/>
    <property type="molecule type" value="Genomic_DNA"/>
</dbReference>
<comment type="caution">
    <text evidence="1">The sequence shown here is derived from an EMBL/GenBank/DDBJ whole genome shotgun (WGS) entry which is preliminary data.</text>
</comment>
<reference evidence="1" key="1">
    <citation type="submission" date="2024-07" db="EMBL/GenBank/DDBJ databases">
        <title>Genome sequencing of plant associated microbes to promote plant fitness in Sorghum bicolor and Oryza sativa.</title>
        <authorList>
            <person name="Coleman-Derr D."/>
        </authorList>
    </citation>
    <scope>NUCLEOTIDE SEQUENCE</scope>
    <source>
        <strain evidence="1">SAI-173</strain>
    </source>
</reference>
<protein>
    <submittedName>
        <fullName evidence="1">Uncharacterized protein</fullName>
    </submittedName>
</protein>
<evidence type="ECO:0000313" key="1">
    <source>
        <dbReference type="EMBL" id="MEY9809871.1"/>
    </source>
</evidence>